<feature type="domain" description="HTH tetR-type" evidence="3">
    <location>
        <begin position="12"/>
        <end position="72"/>
    </location>
</feature>
<protein>
    <submittedName>
        <fullName evidence="4">TetR/AcrR family transcriptional regulator</fullName>
    </submittedName>
</protein>
<sequence>MKDSKTMDRRTRYSIDAMKKALFSLLEGKELSTVTVTDICRLADINRGTFYRYFKDVPDLFSHIEDEFISSFQEVLLSAEDMSSYYRSILLAIQENSSLIRFILNSNSTSHIIEKLMLLHKNFLLDMLNSRCPNLPRKEAEYIFEYILGGFIYYIGKWFSENMILSLDTMERNLSLMTESILNVYSG</sequence>
<feature type="DNA-binding region" description="H-T-H motif" evidence="2">
    <location>
        <begin position="35"/>
        <end position="54"/>
    </location>
</feature>
<dbReference type="Pfam" id="PF14278">
    <property type="entry name" value="TetR_C_8"/>
    <property type="match status" value="1"/>
</dbReference>
<dbReference type="PANTHER" id="PTHR43479:SF11">
    <property type="entry name" value="ACREF_ENVCD OPERON REPRESSOR-RELATED"/>
    <property type="match status" value="1"/>
</dbReference>
<dbReference type="GO" id="GO:0003677">
    <property type="term" value="F:DNA binding"/>
    <property type="evidence" value="ECO:0007669"/>
    <property type="project" value="UniProtKB-UniRule"/>
</dbReference>
<reference evidence="4" key="2">
    <citation type="submission" date="2021-04" db="EMBL/GenBank/DDBJ databases">
        <authorList>
            <person name="Gilroy R."/>
        </authorList>
    </citation>
    <scope>NUCLEOTIDE SEQUENCE</scope>
    <source>
        <strain evidence="4">CHK183-1962</strain>
    </source>
</reference>
<comment type="caution">
    <text evidence="4">The sequence shown here is derived from an EMBL/GenBank/DDBJ whole genome shotgun (WGS) entry which is preliminary data.</text>
</comment>
<reference evidence="4" key="1">
    <citation type="journal article" date="2021" name="PeerJ">
        <title>Extensive microbial diversity within the chicken gut microbiome revealed by metagenomics and culture.</title>
        <authorList>
            <person name="Gilroy R."/>
            <person name="Ravi A."/>
            <person name="Getino M."/>
            <person name="Pursley I."/>
            <person name="Horton D.L."/>
            <person name="Alikhan N.F."/>
            <person name="Baker D."/>
            <person name="Gharbi K."/>
            <person name="Hall N."/>
            <person name="Watson M."/>
            <person name="Adriaenssens E.M."/>
            <person name="Foster-Nyarko E."/>
            <person name="Jarju S."/>
            <person name="Secka A."/>
            <person name="Antonio M."/>
            <person name="Oren A."/>
            <person name="Chaudhuri R.R."/>
            <person name="La Ragione R."/>
            <person name="Hildebrand F."/>
            <person name="Pallen M.J."/>
        </authorList>
    </citation>
    <scope>NUCLEOTIDE SEQUENCE</scope>
    <source>
        <strain evidence="4">CHK183-1962</strain>
    </source>
</reference>
<evidence type="ECO:0000256" key="2">
    <source>
        <dbReference type="PROSITE-ProRule" id="PRU00335"/>
    </source>
</evidence>
<gene>
    <name evidence="4" type="ORF">H9734_00215</name>
</gene>
<dbReference type="InterPro" id="IPR001647">
    <property type="entry name" value="HTH_TetR"/>
</dbReference>
<keyword evidence="1 2" id="KW-0238">DNA-binding</keyword>
<name>A0A9D2BHT5_9FIRM</name>
<organism evidence="4 5">
    <name type="scientific">Candidatus Fusicatenibacter merdavium</name>
    <dbReference type="NCBI Taxonomy" id="2838600"/>
    <lineage>
        <taxon>Bacteria</taxon>
        <taxon>Bacillati</taxon>
        <taxon>Bacillota</taxon>
        <taxon>Clostridia</taxon>
        <taxon>Lachnospirales</taxon>
        <taxon>Lachnospiraceae</taxon>
        <taxon>Fusicatenibacter</taxon>
    </lineage>
</organism>
<dbReference type="InterPro" id="IPR039532">
    <property type="entry name" value="TetR_C_Firmicutes"/>
</dbReference>
<dbReference type="PROSITE" id="PS50977">
    <property type="entry name" value="HTH_TETR_2"/>
    <property type="match status" value="1"/>
</dbReference>
<dbReference type="PANTHER" id="PTHR43479">
    <property type="entry name" value="ACREF/ENVCD OPERON REPRESSOR-RELATED"/>
    <property type="match status" value="1"/>
</dbReference>
<evidence type="ECO:0000313" key="4">
    <source>
        <dbReference type="EMBL" id="HIX76017.1"/>
    </source>
</evidence>
<dbReference type="SUPFAM" id="SSF46689">
    <property type="entry name" value="Homeodomain-like"/>
    <property type="match status" value="1"/>
</dbReference>
<dbReference type="Proteomes" id="UP000886890">
    <property type="component" value="Unassembled WGS sequence"/>
</dbReference>
<dbReference type="AlphaFoldDB" id="A0A9D2BHT5"/>
<evidence type="ECO:0000259" key="3">
    <source>
        <dbReference type="PROSITE" id="PS50977"/>
    </source>
</evidence>
<dbReference type="InterPro" id="IPR009057">
    <property type="entry name" value="Homeodomain-like_sf"/>
</dbReference>
<proteinExistence type="predicted"/>
<dbReference type="InterPro" id="IPR050624">
    <property type="entry name" value="HTH-type_Tx_Regulator"/>
</dbReference>
<accession>A0A9D2BHT5</accession>
<dbReference type="EMBL" id="DXEK01000003">
    <property type="protein sequence ID" value="HIX76017.1"/>
    <property type="molecule type" value="Genomic_DNA"/>
</dbReference>
<dbReference type="Gene3D" id="1.10.357.10">
    <property type="entry name" value="Tetracycline Repressor, domain 2"/>
    <property type="match status" value="1"/>
</dbReference>
<evidence type="ECO:0000313" key="5">
    <source>
        <dbReference type="Proteomes" id="UP000886890"/>
    </source>
</evidence>
<evidence type="ECO:0000256" key="1">
    <source>
        <dbReference type="ARBA" id="ARBA00023125"/>
    </source>
</evidence>